<feature type="domain" description="CRAL-TRIO" evidence="2">
    <location>
        <begin position="134"/>
        <end position="306"/>
    </location>
</feature>
<protein>
    <submittedName>
        <fullName evidence="3">Major sperm protein</fullName>
    </submittedName>
</protein>
<feature type="region of interest" description="Disordered" evidence="1">
    <location>
        <begin position="420"/>
        <end position="490"/>
    </location>
</feature>
<dbReference type="Pfam" id="PF00650">
    <property type="entry name" value="CRAL_TRIO"/>
    <property type="match status" value="1"/>
</dbReference>
<dbReference type="CDD" id="cd00170">
    <property type="entry name" value="SEC14"/>
    <property type="match status" value="1"/>
</dbReference>
<dbReference type="InterPro" id="IPR001251">
    <property type="entry name" value="CRAL-TRIO_dom"/>
</dbReference>
<comment type="caution">
    <text evidence="3">The sequence shown here is derived from an EMBL/GenBank/DDBJ whole genome shotgun (WGS) entry which is preliminary data.</text>
</comment>
<dbReference type="OrthoDB" id="75724at2759"/>
<organism evidence="3 4">
    <name type="scientific">Rhodotorula toruloides</name>
    <name type="common">Yeast</name>
    <name type="synonym">Rhodosporidium toruloides</name>
    <dbReference type="NCBI Taxonomy" id="5286"/>
    <lineage>
        <taxon>Eukaryota</taxon>
        <taxon>Fungi</taxon>
        <taxon>Dikarya</taxon>
        <taxon>Basidiomycota</taxon>
        <taxon>Pucciniomycotina</taxon>
        <taxon>Microbotryomycetes</taxon>
        <taxon>Sporidiobolales</taxon>
        <taxon>Sporidiobolaceae</taxon>
        <taxon>Rhodotorula</taxon>
    </lineage>
</organism>
<feature type="compositionally biased region" description="Low complexity" evidence="1">
    <location>
        <begin position="327"/>
        <end position="344"/>
    </location>
</feature>
<feature type="region of interest" description="Disordered" evidence="1">
    <location>
        <begin position="324"/>
        <end position="406"/>
    </location>
</feature>
<feature type="compositionally biased region" description="Polar residues" evidence="1">
    <location>
        <begin position="452"/>
        <end position="461"/>
    </location>
</feature>
<feature type="region of interest" description="Disordered" evidence="1">
    <location>
        <begin position="591"/>
        <end position="621"/>
    </location>
</feature>
<evidence type="ECO:0000313" key="3">
    <source>
        <dbReference type="EMBL" id="GEM09319.1"/>
    </source>
</evidence>
<evidence type="ECO:0000313" key="4">
    <source>
        <dbReference type="Proteomes" id="UP000321518"/>
    </source>
</evidence>
<dbReference type="SMART" id="SM00516">
    <property type="entry name" value="SEC14"/>
    <property type="match status" value="1"/>
</dbReference>
<dbReference type="PANTHER" id="PTHR46590:SF4">
    <property type="entry name" value="CRAL-TRIO DOMAIN-CONTAINING PROTEIN"/>
    <property type="match status" value="1"/>
</dbReference>
<dbReference type="PROSITE" id="PS50191">
    <property type="entry name" value="CRAL_TRIO"/>
    <property type="match status" value="1"/>
</dbReference>
<feature type="compositionally biased region" description="Low complexity" evidence="1">
    <location>
        <begin position="603"/>
        <end position="621"/>
    </location>
</feature>
<dbReference type="InterPro" id="IPR036865">
    <property type="entry name" value="CRAL-TRIO_dom_sf"/>
</dbReference>
<dbReference type="InterPro" id="IPR052432">
    <property type="entry name" value="PITP/CRAL-TRIO"/>
</dbReference>
<feature type="compositionally biased region" description="Polar residues" evidence="1">
    <location>
        <begin position="374"/>
        <end position="387"/>
    </location>
</feature>
<feature type="compositionally biased region" description="Acidic residues" evidence="1">
    <location>
        <begin position="426"/>
        <end position="437"/>
    </location>
</feature>
<dbReference type="AlphaFoldDB" id="A0A511KG16"/>
<dbReference type="EMBL" id="BJWK01000007">
    <property type="protein sequence ID" value="GEM09319.1"/>
    <property type="molecule type" value="Genomic_DNA"/>
</dbReference>
<dbReference type="PANTHER" id="PTHR46590">
    <property type="entry name" value="PHOSPHATIDYLINOSITOL TRANSFER PROTEIN CSR1-RELATED"/>
    <property type="match status" value="1"/>
</dbReference>
<evidence type="ECO:0000259" key="2">
    <source>
        <dbReference type="PROSITE" id="PS50191"/>
    </source>
</evidence>
<accession>A0A511KG16</accession>
<feature type="compositionally biased region" description="Basic and acidic residues" evidence="1">
    <location>
        <begin position="466"/>
        <end position="478"/>
    </location>
</feature>
<proteinExistence type="predicted"/>
<gene>
    <name evidence="3" type="ORF">Rt10032_c07g3336</name>
</gene>
<dbReference type="Proteomes" id="UP000321518">
    <property type="component" value="Unassembled WGS sequence"/>
</dbReference>
<evidence type="ECO:0000256" key="1">
    <source>
        <dbReference type="SAM" id="MobiDB-lite"/>
    </source>
</evidence>
<dbReference type="InterPro" id="IPR036273">
    <property type="entry name" value="CRAL/TRIO_N_dom_sf"/>
</dbReference>
<dbReference type="SUPFAM" id="SSF52087">
    <property type="entry name" value="CRAL/TRIO domain"/>
    <property type="match status" value="1"/>
</dbReference>
<dbReference type="SUPFAM" id="SSF46938">
    <property type="entry name" value="CRAL/TRIO N-terminal domain"/>
    <property type="match status" value="1"/>
</dbReference>
<dbReference type="Gene3D" id="3.40.525.10">
    <property type="entry name" value="CRAL-TRIO lipid binding domain"/>
    <property type="match status" value="1"/>
</dbReference>
<name>A0A511KG16_RHOTO</name>
<sequence length="725" mass="80205">MNLDCPFLSSRVTLSHLPPLPLLSAGLFGDHCPSEMATAASLRARKDQIVEQYREHADLVRDVQKQALAEVLPSLRDEFELDEEAVAAGTALLEDRVTVFRFCRRARFSPTAALNLLHATCHWRLTSHLRHLSPASIHSLYLTKPLFFFHPSLVDRFGRPCAVLNLKYVQRTEDGRLDALKEFVRLGWEVGRRYLSDLSRRAREEHDPKLQMVVIVDLDGAGMSNLEVELLPFFLDLLKNHFPGMVGAIFVLNYGWAYAGMWQLAKRVLPNTALERILFPSKEELLEFFDEDHLLVEHGGNIKYDYTPANPILDRYGRPPHLTNSIASSAYPSPGPTPSASSASLHGEVFHSAPPSRPITPAMSRRQSGLVMTAASSKVESSGSTSWFGFGRRPPPPQGEASPSGLRRVRSFAELHKKLEQTQREIDDDDSLSEEQSEFGAGDGGSADGEQGESSRGPSTIASARSSREASPSRRRSVEPPATAGGIGTGDMHMMSPYNASNPHFGYPAYVPPSALDPYGIPRPHHYRRRKRDLVRTLTYLAALRFLALHRTIQYRLNLIVAMLLRITGLGWWQARKARAKALEAARAAGGAGPASDKKVHWVASNNGSPASSNSSSLTSVASIVPPAPHEHHHHPHAHPSAVAIPAQSFYFIDIDPSIFYLSVLFLIIRTPRRREKVKALCRFLAVGAPSWILAKGREAALMALLGREKAWALLEQERLAKAVV</sequence>
<reference evidence="3 4" key="1">
    <citation type="submission" date="2019-07" db="EMBL/GenBank/DDBJ databases">
        <title>Rhodotorula toruloides NBRC10032 genome sequencing.</title>
        <authorList>
            <person name="Shida Y."/>
            <person name="Takaku H."/>
            <person name="Ogasawara W."/>
            <person name="Mori K."/>
        </authorList>
    </citation>
    <scope>NUCLEOTIDE SEQUENCE [LARGE SCALE GENOMIC DNA]</scope>
    <source>
        <strain evidence="3 4">NBRC10032</strain>
    </source>
</reference>